<keyword evidence="2" id="KW-1185">Reference proteome</keyword>
<comment type="caution">
    <text evidence="1">The sequence shown here is derived from an EMBL/GenBank/DDBJ whole genome shotgun (WGS) entry which is preliminary data.</text>
</comment>
<protein>
    <submittedName>
        <fullName evidence="1">Uncharacterized protein</fullName>
    </submittedName>
</protein>
<dbReference type="Proteomes" id="UP001140453">
    <property type="component" value="Unassembled WGS sequence"/>
</dbReference>
<evidence type="ECO:0000313" key="1">
    <source>
        <dbReference type="EMBL" id="KAJ4388141.1"/>
    </source>
</evidence>
<dbReference type="AlphaFoldDB" id="A0A9W9CU71"/>
<proteinExistence type="predicted"/>
<reference evidence="1" key="1">
    <citation type="submission" date="2022-10" db="EMBL/GenBank/DDBJ databases">
        <title>Tapping the CABI collections for fungal endophytes: first genome assemblies for Collariella, Neodidymelliopsis, Ascochyta clinopodiicola, Didymella pomorum, Didymosphaeria variabile, Neocosmospora piperis and Neocucurbitaria cava.</title>
        <authorList>
            <person name="Hill R."/>
        </authorList>
    </citation>
    <scope>NUCLEOTIDE SEQUENCE</scope>
    <source>
        <strain evidence="1">IMI 355082</strain>
    </source>
</reference>
<sequence>MWIPLHPSMSLSLIHQMPRLFHTNINLLGDNICVASDGDNENPKSQVRLGLHAITDLVIVPRHHQEAINAAQSISIPTSIADCGNRMNMLTHLDILEVANITSFFRHLAAKRTVSGAIKLWPNLRVLKIWRCFADDRFVQSVADGVILQTQQDRHVKELLASIPQALGQIPHLEELLLEIRTPNLRPSPQNATRQLLDLALVRSPRLYPDTPHIYHHPPGAAVLYIRAENATEQEVVKQWKSAISIEWSKNLFGYQSNLTPRGYQWREPNSQEVVRWKDEDSESDETQDLALLADADSVYSDLPYTEPTSSDLGCFPDIGNDGAYAISRRFSRA</sequence>
<accession>A0A9W9CU71</accession>
<gene>
    <name evidence="1" type="ORF">N0V93_008747</name>
</gene>
<name>A0A9W9CU71_9PEZI</name>
<organism evidence="1 2">
    <name type="scientific">Gnomoniopsis smithogilvyi</name>
    <dbReference type="NCBI Taxonomy" id="1191159"/>
    <lineage>
        <taxon>Eukaryota</taxon>
        <taxon>Fungi</taxon>
        <taxon>Dikarya</taxon>
        <taxon>Ascomycota</taxon>
        <taxon>Pezizomycotina</taxon>
        <taxon>Sordariomycetes</taxon>
        <taxon>Sordariomycetidae</taxon>
        <taxon>Diaporthales</taxon>
        <taxon>Gnomoniaceae</taxon>
        <taxon>Gnomoniopsis</taxon>
    </lineage>
</organism>
<evidence type="ECO:0000313" key="2">
    <source>
        <dbReference type="Proteomes" id="UP001140453"/>
    </source>
</evidence>
<dbReference type="EMBL" id="JAPEVB010000005">
    <property type="protein sequence ID" value="KAJ4388141.1"/>
    <property type="molecule type" value="Genomic_DNA"/>
</dbReference>